<protein>
    <submittedName>
        <fullName evidence="1">Uncharacterized protein</fullName>
    </submittedName>
</protein>
<dbReference type="AlphaFoldDB" id="A0A099I9K7"/>
<dbReference type="EMBL" id="JQIF01000017">
    <property type="protein sequence ID" value="KGJ54350.1"/>
    <property type="molecule type" value="Genomic_DNA"/>
</dbReference>
<evidence type="ECO:0000313" key="2">
    <source>
        <dbReference type="Proteomes" id="UP000030008"/>
    </source>
</evidence>
<dbReference type="Proteomes" id="UP000030008">
    <property type="component" value="Unassembled WGS sequence"/>
</dbReference>
<organism evidence="1 2">
    <name type="scientific">Clostridium innocuum</name>
    <dbReference type="NCBI Taxonomy" id="1522"/>
    <lineage>
        <taxon>Bacteria</taxon>
        <taxon>Bacillati</taxon>
        <taxon>Bacillota</taxon>
        <taxon>Clostridia</taxon>
        <taxon>Eubacteriales</taxon>
        <taxon>Clostridiaceae</taxon>
        <taxon>Clostridium</taxon>
    </lineage>
</organism>
<sequence>MGSIAYITDKNMMEYHRLHGNSVINFWKPSIKSITDFKKGDMLFFLTKGTERGKKREKGILGYGHFRKQQNMGFTQMWNVYKTLSGYPDKESLKQAICKITKQEEVPELLSCMELENVIYFQYPIYLSEIGMKISNNIESFFYIDKEDIQNTGRLLHLASSIGTDMWVNSTVITKEKNMQEDAVLQILENLSRRIETSFYSEYEESKIRHYIQKLQDANIQSIRNSKTEYWTKRDGKIMILLPCLLNFIDAESKMQYSIGHYQLFKVYINQSEYADQISIKLLFNQKIHRNWRLALSYLKIEYEERLVEED</sequence>
<gene>
    <name evidence="1" type="ORF">CIAN88_04210</name>
</gene>
<reference evidence="1 2" key="1">
    <citation type="submission" date="2014-08" db="EMBL/GenBank/DDBJ databases">
        <title>Clostridium innocuum, an unnegligible vancomycin-resistant pathogen causing extra-intestinal infections.</title>
        <authorList>
            <person name="Feng Y."/>
            <person name="Chiu C.-H."/>
        </authorList>
    </citation>
    <scope>NUCLEOTIDE SEQUENCE [LARGE SCALE GENOMIC DNA]</scope>
    <source>
        <strain evidence="1 2">AN88</strain>
    </source>
</reference>
<name>A0A099I9K7_CLOIN</name>
<dbReference type="RefSeq" id="WP_044904262.1">
    <property type="nucleotide sequence ID" value="NZ_JQIF01000017.1"/>
</dbReference>
<comment type="caution">
    <text evidence="1">The sequence shown here is derived from an EMBL/GenBank/DDBJ whole genome shotgun (WGS) entry which is preliminary data.</text>
</comment>
<evidence type="ECO:0000313" key="1">
    <source>
        <dbReference type="EMBL" id="KGJ54350.1"/>
    </source>
</evidence>
<accession>A0A099I9K7</accession>
<proteinExistence type="predicted"/>